<evidence type="ECO:0000259" key="7">
    <source>
        <dbReference type="Pfam" id="PF10334"/>
    </source>
</evidence>
<keyword evidence="3 6" id="KW-1133">Transmembrane helix</keyword>
<evidence type="ECO:0000256" key="5">
    <source>
        <dbReference type="SAM" id="MobiDB-lite"/>
    </source>
</evidence>
<dbReference type="InterPro" id="IPR049453">
    <property type="entry name" value="Memb_transporter_dom"/>
</dbReference>
<dbReference type="InterPro" id="IPR018820">
    <property type="entry name" value="BRE4-related_DUF2421"/>
</dbReference>
<dbReference type="Proteomes" id="UP000646827">
    <property type="component" value="Unassembled WGS sequence"/>
</dbReference>
<dbReference type="PRINTS" id="PR02047">
    <property type="entry name" value="BREFELDNASP4"/>
</dbReference>
<feature type="compositionally biased region" description="Acidic residues" evidence="5">
    <location>
        <begin position="217"/>
        <end position="233"/>
    </location>
</feature>
<accession>A0A8H7S4V4</accession>
<feature type="domain" description="Putative ER transporter 6TM N-terminal" evidence="8">
    <location>
        <begin position="356"/>
        <end position="631"/>
    </location>
</feature>
<name>A0A8H7S4V4_9FUNG</name>
<evidence type="ECO:0000256" key="2">
    <source>
        <dbReference type="ARBA" id="ARBA00022692"/>
    </source>
</evidence>
<evidence type="ECO:0000259" key="9">
    <source>
        <dbReference type="Pfam" id="PF13515"/>
    </source>
</evidence>
<feature type="transmembrane region" description="Helical" evidence="6">
    <location>
        <begin position="262"/>
        <end position="285"/>
    </location>
</feature>
<gene>
    <name evidence="10" type="ORF">INT45_008813</name>
</gene>
<feature type="domain" description="Integral membrane bound transporter" evidence="9">
    <location>
        <begin position="867"/>
        <end position="995"/>
    </location>
</feature>
<feature type="domain" description="DUF2421" evidence="7">
    <location>
        <begin position="1001"/>
        <end position="1142"/>
    </location>
</feature>
<evidence type="ECO:0000259" key="8">
    <source>
        <dbReference type="Pfam" id="PF10337"/>
    </source>
</evidence>
<feature type="compositionally biased region" description="Low complexity" evidence="5">
    <location>
        <begin position="777"/>
        <end position="790"/>
    </location>
</feature>
<proteinExistence type="predicted"/>
<dbReference type="Pfam" id="PF10337">
    <property type="entry name" value="ArAE_2_N"/>
    <property type="match status" value="1"/>
</dbReference>
<dbReference type="AlphaFoldDB" id="A0A8H7S4V4"/>
<dbReference type="InterPro" id="IPR018823">
    <property type="entry name" value="ArAE_2_N"/>
</dbReference>
<dbReference type="EMBL" id="JAEPRB010000107">
    <property type="protein sequence ID" value="KAG2221488.1"/>
    <property type="molecule type" value="Genomic_DNA"/>
</dbReference>
<dbReference type="OrthoDB" id="68611at2759"/>
<feature type="transmembrane region" description="Helical" evidence="6">
    <location>
        <begin position="347"/>
        <end position="368"/>
    </location>
</feature>
<feature type="compositionally biased region" description="Basic and acidic residues" evidence="5">
    <location>
        <begin position="558"/>
        <end position="576"/>
    </location>
</feature>
<feature type="transmembrane region" description="Helical" evidence="6">
    <location>
        <begin position="945"/>
        <end position="963"/>
    </location>
</feature>
<dbReference type="PANTHER" id="PTHR47804">
    <property type="entry name" value="60S RIBOSOMAL PROTEIN L19"/>
    <property type="match status" value="1"/>
</dbReference>
<feature type="compositionally biased region" description="Low complexity" evidence="5">
    <location>
        <begin position="26"/>
        <end position="42"/>
    </location>
</feature>
<evidence type="ECO:0000256" key="6">
    <source>
        <dbReference type="SAM" id="Phobius"/>
    </source>
</evidence>
<feature type="transmembrane region" description="Helical" evidence="6">
    <location>
        <begin position="978"/>
        <end position="1000"/>
    </location>
</feature>
<feature type="region of interest" description="Disordered" evidence="5">
    <location>
        <begin position="769"/>
        <end position="790"/>
    </location>
</feature>
<evidence type="ECO:0000313" key="11">
    <source>
        <dbReference type="Proteomes" id="UP000646827"/>
    </source>
</evidence>
<dbReference type="Pfam" id="PF13515">
    <property type="entry name" value="FUSC_2"/>
    <property type="match status" value="1"/>
</dbReference>
<feature type="transmembrane region" description="Helical" evidence="6">
    <location>
        <begin position="413"/>
        <end position="433"/>
    </location>
</feature>
<keyword evidence="4 6" id="KW-0472">Membrane</keyword>
<organism evidence="10 11">
    <name type="scientific">Circinella minor</name>
    <dbReference type="NCBI Taxonomy" id="1195481"/>
    <lineage>
        <taxon>Eukaryota</taxon>
        <taxon>Fungi</taxon>
        <taxon>Fungi incertae sedis</taxon>
        <taxon>Mucoromycota</taxon>
        <taxon>Mucoromycotina</taxon>
        <taxon>Mucoromycetes</taxon>
        <taxon>Mucorales</taxon>
        <taxon>Lichtheimiaceae</taxon>
        <taxon>Circinella</taxon>
    </lineage>
</organism>
<feature type="region of interest" description="Disordered" evidence="5">
    <location>
        <begin position="558"/>
        <end position="600"/>
    </location>
</feature>
<sequence length="1211" mass="137484">MIGYVDIQPNSNTTPIVNNKRKRENTTNTTTGGKSCNNNNENSSSTYFTQHTQQQPTIIPSLSTVLRNNDTLPITISYSSVRETNNPPFLTTSSLIRSPPLLLSPDQHLSQRQQQEEDYFGFKKVLPSSFESDYEVVLDDGILQRRTISLSTVPGSYSSYLDYQRRQYYYQQEQESNTNNNNNNNSNKNVANESSPLLPKSQQQQQPLAKKPPISIESDEDDEDSSNDNDNDDSNQKPTITNIITRYYQRIKRFKLTYPQKMVIKCSTAYMLGSLFTFVPFLNSWVGGERVASHLAATVTVFFNPAKTVGGMVEAAGYGWLFTVCALVLCLTSVSINNILLAQERYYLCYGLTLGVWIGISSFVIAYFKGRMNKPSTGTASALAFIIILSTLIREPSPDRIQLLYDPFFVIRQLFVLVAIGTIISVAVCLLLWPVTATKKLKSDINNSLSSVRILLKLLTKTFLLDGDLPNFTANRQLEDAIKAHRSGFAALKQSLINAKREHPHGMRSYGDIVSSLQRLDRHIGGLRNSCGLQFEVMQSQQEKWNVKADDQRRKLENELRRERSQHEQHQYEREQQQQQQNSHQDIDTNDSSNNDDGSAGELEQFIKTVRQPMKSLAFTCKQTIIHLQSQFDDTKKKEKNSNYNKKTATTKHMYAYASVSRYGNFIPPPSFGQLRQNLVAAMNLFEDSLHHALSRIYNHCNYSDLHMQLMKEMPADNIFLVYFFAFSLLEFTKELIVLVDATSSAVAVEEENIISTIVKKKRSTDLQQHKSSSNISTAETTTGSETTTSATAKAATDNAFFTPNNHNTSNTLHTPQPSTQRHKLSLKLWSFFSWFRQHTIKFAVKNMLTAVAVSALAFIPQTQPYFYQYRMEWTLLTVMTLLTPTVGGTNVGAVLRVLATIAGCVLATLTYSLFPANPIVLTLLTWLYSMPAFWVILYHRHGRFGQVALLAYNLVVLFMYNHHDDIQFIDVDVVELAWIRCITVSLGVVIGLIVTAYIWPYEARKALRQGLSDLLIRLSWLYKHLSTTHDAEEMLFHQTECQQALVTLRDLLVHAPSEPRLKGPFPTATYNSMLNSCQNILDKFLSLRIVVLKDVWPVHVHQQILMGASSEFMEMTGNVLLYFYVLASALQLKTPLPPYLPPADRARVSLMRKLQYDLGLKSDECYMAYYAYIALMGNIVRELTQLGQDMKDLFGSLIPENQWTTYFDIV</sequence>
<evidence type="ECO:0000256" key="3">
    <source>
        <dbReference type="ARBA" id="ARBA00022989"/>
    </source>
</evidence>
<evidence type="ECO:0000313" key="10">
    <source>
        <dbReference type="EMBL" id="KAG2221488.1"/>
    </source>
</evidence>
<feature type="transmembrane region" description="Helical" evidence="6">
    <location>
        <begin position="318"/>
        <end position="341"/>
    </location>
</feature>
<feature type="compositionally biased region" description="Low complexity" evidence="5">
    <location>
        <begin position="577"/>
        <end position="598"/>
    </location>
</feature>
<evidence type="ECO:0000256" key="1">
    <source>
        <dbReference type="ARBA" id="ARBA00004141"/>
    </source>
</evidence>
<dbReference type="PANTHER" id="PTHR47804:SF1">
    <property type="entry name" value="DUF2421 DOMAIN-CONTAINING PROTEIN"/>
    <property type="match status" value="1"/>
</dbReference>
<keyword evidence="11" id="KW-1185">Reference proteome</keyword>
<comment type="caution">
    <text evidence="10">The sequence shown here is derived from an EMBL/GenBank/DDBJ whole genome shotgun (WGS) entry which is preliminary data.</text>
</comment>
<feature type="region of interest" description="Disordered" evidence="5">
    <location>
        <begin position="23"/>
        <end position="42"/>
    </location>
</feature>
<feature type="region of interest" description="Disordered" evidence="5">
    <location>
        <begin position="173"/>
        <end position="238"/>
    </location>
</feature>
<reference evidence="10 11" key="1">
    <citation type="submission" date="2020-12" db="EMBL/GenBank/DDBJ databases">
        <title>Metabolic potential, ecology and presence of endohyphal bacteria is reflected in genomic diversity of Mucoromycotina.</title>
        <authorList>
            <person name="Muszewska A."/>
            <person name="Okrasinska A."/>
            <person name="Steczkiewicz K."/>
            <person name="Drgas O."/>
            <person name="Orlowska M."/>
            <person name="Perlinska-Lenart U."/>
            <person name="Aleksandrzak-Piekarczyk T."/>
            <person name="Szatraj K."/>
            <person name="Zielenkiewicz U."/>
            <person name="Pilsyk S."/>
            <person name="Malc E."/>
            <person name="Mieczkowski P."/>
            <person name="Kruszewska J.S."/>
            <person name="Biernat P."/>
            <person name="Pawlowska J."/>
        </authorList>
    </citation>
    <scope>NUCLEOTIDE SEQUENCE [LARGE SCALE GENOMIC DNA]</scope>
    <source>
        <strain evidence="10 11">CBS 142.35</strain>
    </source>
</reference>
<feature type="transmembrane region" description="Helical" evidence="6">
    <location>
        <begin position="843"/>
        <end position="860"/>
    </location>
</feature>
<feature type="transmembrane region" description="Helical" evidence="6">
    <location>
        <begin position="375"/>
        <end position="393"/>
    </location>
</feature>
<dbReference type="Pfam" id="PF10334">
    <property type="entry name" value="BRE4"/>
    <property type="match status" value="1"/>
</dbReference>
<dbReference type="InterPro" id="IPR052430">
    <property type="entry name" value="IVT-Associated"/>
</dbReference>
<comment type="subcellular location">
    <subcellularLocation>
        <location evidence="1">Membrane</location>
        <topology evidence="1">Multi-pass membrane protein</topology>
    </subcellularLocation>
</comment>
<dbReference type="GO" id="GO:0016020">
    <property type="term" value="C:membrane"/>
    <property type="evidence" value="ECO:0007669"/>
    <property type="project" value="UniProtKB-SubCell"/>
</dbReference>
<feature type="compositionally biased region" description="Low complexity" evidence="5">
    <location>
        <begin position="173"/>
        <end position="213"/>
    </location>
</feature>
<evidence type="ECO:0008006" key="12">
    <source>
        <dbReference type="Google" id="ProtNLM"/>
    </source>
</evidence>
<keyword evidence="2 6" id="KW-0812">Transmembrane</keyword>
<evidence type="ECO:0000256" key="4">
    <source>
        <dbReference type="ARBA" id="ARBA00023136"/>
    </source>
</evidence>
<feature type="transmembrane region" description="Helical" evidence="6">
    <location>
        <begin position="920"/>
        <end position="938"/>
    </location>
</feature>
<dbReference type="InterPro" id="IPR023244">
    <property type="entry name" value="Brefeldin_A-sensitivity_4"/>
</dbReference>
<protein>
    <recommendedName>
        <fullName evidence="12">DUF2421 domain-containing protein</fullName>
    </recommendedName>
</protein>